<organism evidence="3 4">
    <name type="scientific">Paraburkholderia phytofirmans OLGA172</name>
    <dbReference type="NCBI Taxonomy" id="1417228"/>
    <lineage>
        <taxon>Bacteria</taxon>
        <taxon>Pseudomonadati</taxon>
        <taxon>Pseudomonadota</taxon>
        <taxon>Betaproteobacteria</taxon>
        <taxon>Burkholderiales</taxon>
        <taxon>Burkholderiaceae</taxon>
        <taxon>Paraburkholderia</taxon>
    </lineage>
</organism>
<feature type="signal peptide" evidence="1">
    <location>
        <begin position="1"/>
        <end position="19"/>
    </location>
</feature>
<evidence type="ECO:0000259" key="2">
    <source>
        <dbReference type="Pfam" id="PF13670"/>
    </source>
</evidence>
<dbReference type="Pfam" id="PF13670">
    <property type="entry name" value="PepSY_2"/>
    <property type="match status" value="1"/>
</dbReference>
<evidence type="ECO:0000256" key="1">
    <source>
        <dbReference type="SAM" id="SignalP"/>
    </source>
</evidence>
<dbReference type="AlphaFoldDB" id="A0A160FNR3"/>
<gene>
    <name evidence="3" type="ORF">AYM40_19990</name>
</gene>
<feature type="domain" description="PepSY" evidence="2">
    <location>
        <begin position="4"/>
        <end position="87"/>
    </location>
</feature>
<evidence type="ECO:0000313" key="3">
    <source>
        <dbReference type="EMBL" id="ANB74399.1"/>
    </source>
</evidence>
<dbReference type="KEGG" id="buz:AYM40_19990"/>
<evidence type="ECO:0000313" key="4">
    <source>
        <dbReference type="Proteomes" id="UP000076852"/>
    </source>
</evidence>
<keyword evidence="4" id="KW-1185">Reference proteome</keyword>
<dbReference type="OrthoDB" id="9180865at2"/>
<dbReference type="RefSeq" id="WP_063497698.1">
    <property type="nucleotide sequence ID" value="NZ_CP014578.1"/>
</dbReference>
<sequence>MLKTTALIVTLGCSGAALASSSVTCPVHPTAEWLNEADARAQIEAHGYKIAKLQIDDNCYEVEAYNQDGRKVELHYDTKTLAVIRQKME</sequence>
<feature type="chain" id="PRO_5007814222" description="PepSY domain-containing protein" evidence="1">
    <location>
        <begin position="20"/>
        <end position="89"/>
    </location>
</feature>
<dbReference type="EMBL" id="CP014578">
    <property type="protein sequence ID" value="ANB74399.1"/>
    <property type="molecule type" value="Genomic_DNA"/>
</dbReference>
<dbReference type="InterPro" id="IPR025711">
    <property type="entry name" value="PepSY"/>
</dbReference>
<accession>A0A160FNR3</accession>
<reference evidence="3 4" key="1">
    <citation type="journal article" date="2016" name="Gene">
        <title>PacBio SMRT assembly of a complex multi-replicon genome reveals chlorocatechol degradative operon in a region of genome plasticity.</title>
        <authorList>
            <person name="Ricker N."/>
            <person name="Shen S.Y."/>
            <person name="Goordial J."/>
            <person name="Jin S."/>
            <person name="Fulthorpe R.R."/>
        </authorList>
    </citation>
    <scope>NUCLEOTIDE SEQUENCE [LARGE SCALE GENOMIC DNA]</scope>
    <source>
        <strain evidence="3 4">OLGA172</strain>
    </source>
</reference>
<proteinExistence type="predicted"/>
<name>A0A160FNR3_9BURK</name>
<protein>
    <recommendedName>
        <fullName evidence="2">PepSY domain-containing protein</fullName>
    </recommendedName>
</protein>
<keyword evidence="1" id="KW-0732">Signal</keyword>
<dbReference type="Proteomes" id="UP000076852">
    <property type="component" value="Chromosome 1"/>
</dbReference>